<dbReference type="RefSeq" id="WP_310092119.1">
    <property type="nucleotide sequence ID" value="NZ_JAVDUU010000001.1"/>
</dbReference>
<evidence type="ECO:0000259" key="1">
    <source>
        <dbReference type="Pfam" id="PF12680"/>
    </source>
</evidence>
<sequence length="115" mass="13014">MNLTNKEILLKANAAITAEKYEDFLAYCTDDTVWTFVGDTILDGKNAVRAYMSTTYVEPPKFAVEYLIAEGDFVTAVGEISMKDKSGKMVHYKYCDVWRFKDGKMAELKAFVIEA</sequence>
<dbReference type="InterPro" id="IPR032710">
    <property type="entry name" value="NTF2-like_dom_sf"/>
</dbReference>
<keyword evidence="3" id="KW-1185">Reference proteome</keyword>
<dbReference type="Pfam" id="PF12680">
    <property type="entry name" value="SnoaL_2"/>
    <property type="match status" value="1"/>
</dbReference>
<evidence type="ECO:0000313" key="2">
    <source>
        <dbReference type="EMBL" id="MDR6940924.1"/>
    </source>
</evidence>
<accession>A0ABU1T6K6</accession>
<dbReference type="Proteomes" id="UP001247620">
    <property type="component" value="Unassembled WGS sequence"/>
</dbReference>
<evidence type="ECO:0000313" key="3">
    <source>
        <dbReference type="Proteomes" id="UP001247620"/>
    </source>
</evidence>
<gene>
    <name evidence="2" type="ORF">J2W55_000752</name>
</gene>
<name>A0ABU1T6K6_9SPHI</name>
<reference evidence="2 3" key="1">
    <citation type="submission" date="2023-07" db="EMBL/GenBank/DDBJ databases">
        <title>Sorghum-associated microbial communities from plants grown in Nebraska, USA.</title>
        <authorList>
            <person name="Schachtman D."/>
        </authorList>
    </citation>
    <scope>NUCLEOTIDE SEQUENCE [LARGE SCALE GENOMIC DNA]</scope>
    <source>
        <strain evidence="2 3">3262</strain>
    </source>
</reference>
<feature type="domain" description="SnoaL-like" evidence="1">
    <location>
        <begin position="14"/>
        <end position="107"/>
    </location>
</feature>
<dbReference type="EMBL" id="JAVDUU010000001">
    <property type="protein sequence ID" value="MDR6940924.1"/>
    <property type="molecule type" value="Genomic_DNA"/>
</dbReference>
<proteinExistence type="predicted"/>
<organism evidence="2 3">
    <name type="scientific">Mucilaginibacter pocheonensis</name>
    <dbReference type="NCBI Taxonomy" id="398050"/>
    <lineage>
        <taxon>Bacteria</taxon>
        <taxon>Pseudomonadati</taxon>
        <taxon>Bacteroidota</taxon>
        <taxon>Sphingobacteriia</taxon>
        <taxon>Sphingobacteriales</taxon>
        <taxon>Sphingobacteriaceae</taxon>
        <taxon>Mucilaginibacter</taxon>
    </lineage>
</organism>
<dbReference type="Gene3D" id="3.10.450.50">
    <property type="match status" value="1"/>
</dbReference>
<comment type="caution">
    <text evidence="2">The sequence shown here is derived from an EMBL/GenBank/DDBJ whole genome shotgun (WGS) entry which is preliminary data.</text>
</comment>
<protein>
    <submittedName>
        <fullName evidence="2">Ketosteroid isomerase-like protein</fullName>
    </submittedName>
</protein>
<dbReference type="SUPFAM" id="SSF54427">
    <property type="entry name" value="NTF2-like"/>
    <property type="match status" value="1"/>
</dbReference>
<dbReference type="InterPro" id="IPR037401">
    <property type="entry name" value="SnoaL-like"/>
</dbReference>